<keyword evidence="3" id="KW-1185">Reference proteome</keyword>
<protein>
    <submittedName>
        <fullName evidence="2">Unnamed protein product</fullName>
    </submittedName>
</protein>
<comment type="caution">
    <text evidence="2">The sequence shown here is derived from an EMBL/GenBank/DDBJ whole genome shotgun (WGS) entry which is preliminary data.</text>
</comment>
<gene>
    <name evidence="2" type="ORF">Pfra01_002825000</name>
</gene>
<reference evidence="2" key="1">
    <citation type="submission" date="2023-04" db="EMBL/GenBank/DDBJ databases">
        <title>Phytophthora fragariaefolia NBRC 109709.</title>
        <authorList>
            <person name="Ichikawa N."/>
            <person name="Sato H."/>
            <person name="Tonouchi N."/>
        </authorList>
    </citation>
    <scope>NUCLEOTIDE SEQUENCE</scope>
    <source>
        <strain evidence="2">NBRC 109709</strain>
    </source>
</reference>
<accession>A0A9W6YLV0</accession>
<dbReference type="EMBL" id="BSXT01008720">
    <property type="protein sequence ID" value="GMF66665.1"/>
    <property type="molecule type" value="Genomic_DNA"/>
</dbReference>
<feature type="region of interest" description="Disordered" evidence="1">
    <location>
        <begin position="1"/>
        <end position="28"/>
    </location>
</feature>
<evidence type="ECO:0000313" key="2">
    <source>
        <dbReference type="EMBL" id="GMF66665.1"/>
    </source>
</evidence>
<dbReference type="Proteomes" id="UP001165121">
    <property type="component" value="Unassembled WGS sequence"/>
</dbReference>
<dbReference type="AlphaFoldDB" id="A0A9W6YLV0"/>
<sequence>MATTNLQNKYTNTEEADPRLQLGTNANNNAELKVSSRTGSTVDKDDVELTDSVFDTTADRSEFFLLRSRYSDEVIGMSALGFGSHNGMNMQSQQTQIYDVAGDSLVGEAIAPTTSDELEVATTLFKLLNQVEKCAAQEHGAQAQHDCATLSASDKISVAAHEYEAHESADSKAMTLVQQIGARNPEIMTTHGDKNISSESSQDEHDNIHCAEAKTTTTHYYPNEAKEVDNRKNLTEQATKVDDNITQVVSAVEVAEAVVEAAVDDRRGGGHR</sequence>
<evidence type="ECO:0000256" key="1">
    <source>
        <dbReference type="SAM" id="MobiDB-lite"/>
    </source>
</evidence>
<organism evidence="2 3">
    <name type="scientific">Phytophthora fragariaefolia</name>
    <dbReference type="NCBI Taxonomy" id="1490495"/>
    <lineage>
        <taxon>Eukaryota</taxon>
        <taxon>Sar</taxon>
        <taxon>Stramenopiles</taxon>
        <taxon>Oomycota</taxon>
        <taxon>Peronosporomycetes</taxon>
        <taxon>Peronosporales</taxon>
        <taxon>Peronosporaceae</taxon>
        <taxon>Phytophthora</taxon>
    </lineage>
</organism>
<proteinExistence type="predicted"/>
<feature type="compositionally biased region" description="Polar residues" evidence="1">
    <location>
        <begin position="1"/>
        <end position="13"/>
    </location>
</feature>
<name>A0A9W6YLV0_9STRA</name>
<dbReference type="OrthoDB" id="10665321at2759"/>
<evidence type="ECO:0000313" key="3">
    <source>
        <dbReference type="Proteomes" id="UP001165121"/>
    </source>
</evidence>